<dbReference type="Gene3D" id="3.10.580.10">
    <property type="entry name" value="CBS-domain"/>
    <property type="match status" value="1"/>
</dbReference>
<dbReference type="InterPro" id="IPR036388">
    <property type="entry name" value="WH-like_DNA-bd_sf"/>
</dbReference>
<dbReference type="PANTHER" id="PTHR48108">
    <property type="entry name" value="CBS DOMAIN-CONTAINING PROTEIN CBSX2, CHLOROPLASTIC"/>
    <property type="match status" value="1"/>
</dbReference>
<dbReference type="CDD" id="cd04617">
    <property type="entry name" value="CBS_pair_CcpN"/>
    <property type="match status" value="1"/>
</dbReference>
<dbReference type="PANTHER" id="PTHR48108:SF32">
    <property type="entry name" value="TRANSCRIPTIONAL REPRESSOR CCPN"/>
    <property type="match status" value="1"/>
</dbReference>
<evidence type="ECO:0000259" key="3">
    <source>
        <dbReference type="PROSITE" id="PS51371"/>
    </source>
</evidence>
<gene>
    <name evidence="4" type="primary">ccpN</name>
    <name evidence="4" type="ORF">SK3146_02813</name>
</gene>
<dbReference type="SMART" id="SM00116">
    <property type="entry name" value="CBS"/>
    <property type="match status" value="2"/>
</dbReference>
<evidence type="ECO:0000313" key="4">
    <source>
        <dbReference type="EMBL" id="UQZ83626.1"/>
    </source>
</evidence>
<protein>
    <submittedName>
        <fullName evidence="4">Transcriptional repressor CcpN</fullName>
    </submittedName>
</protein>
<dbReference type="Pfam" id="PF00571">
    <property type="entry name" value="CBS"/>
    <property type="match status" value="2"/>
</dbReference>
<dbReference type="EMBL" id="CP027059">
    <property type="protein sequence ID" value="UQZ83626.1"/>
    <property type="molecule type" value="Genomic_DNA"/>
</dbReference>
<evidence type="ECO:0000256" key="1">
    <source>
        <dbReference type="ARBA" id="ARBA00022737"/>
    </source>
</evidence>
<dbReference type="PROSITE" id="PS51371">
    <property type="entry name" value="CBS"/>
    <property type="match status" value="2"/>
</dbReference>
<dbReference type="InterPro" id="IPR000644">
    <property type="entry name" value="CBS_dom"/>
</dbReference>
<organism evidence="4 5">
    <name type="scientific">Paenibacillus konkukensis</name>
    <dbReference type="NCBI Taxonomy" id="2020716"/>
    <lineage>
        <taxon>Bacteria</taxon>
        <taxon>Bacillati</taxon>
        <taxon>Bacillota</taxon>
        <taxon>Bacilli</taxon>
        <taxon>Bacillales</taxon>
        <taxon>Paenibacillaceae</taxon>
        <taxon>Paenibacillus</taxon>
    </lineage>
</organism>
<reference evidence="4" key="2">
    <citation type="journal article" date="2021" name="J Anim Sci Technol">
        <title>Complete genome sequence of Paenibacillus konkukensis sp. nov. SK3146 as a potential probiotic strain.</title>
        <authorList>
            <person name="Jung H.I."/>
            <person name="Park S."/>
            <person name="Niu K.M."/>
            <person name="Lee S.W."/>
            <person name="Kothari D."/>
            <person name="Yi K.J."/>
            <person name="Kim S.K."/>
        </authorList>
    </citation>
    <scope>NUCLEOTIDE SEQUENCE</scope>
    <source>
        <strain evidence="4">SK3146</strain>
    </source>
</reference>
<feature type="domain" description="CBS" evidence="3">
    <location>
        <begin position="220"/>
        <end position="288"/>
    </location>
</feature>
<dbReference type="InterPro" id="IPR046342">
    <property type="entry name" value="CBS_dom_sf"/>
</dbReference>
<dbReference type="InterPro" id="IPR036390">
    <property type="entry name" value="WH_DNA-bd_sf"/>
</dbReference>
<sequence length="289" mass="32451">MCNIFYKNRSLSRQKYEYNAFKSRMRSIERPNFRLEGTVYLKAASYYGFKLAAIFDTMQIIVNVRYDTDREVMDIELTARQLQIVEFVKQHAPITGEQIAEMLGLSRPTLRSDLALLVMLGYIDAKPKVGYSPGSAMSTGSQASRRLQGLKVKDVQSMPVIVRENASVHDAVVTLFMENVGSLMVVDEESCLSGVISRKDLLKFTLGNTAAASMPVSMVMTREPNVIHVQPEDTVIDAARKMIHHQVDSLPVVVRSKHNTANGRPRWDIVGRVTKTIMTQILLELATEP</sequence>
<keyword evidence="2" id="KW-0129">CBS domain</keyword>
<keyword evidence="5" id="KW-1185">Reference proteome</keyword>
<accession>A0ABY4RMD3</accession>
<dbReference type="InterPro" id="IPR051462">
    <property type="entry name" value="CBS_domain-containing"/>
</dbReference>
<dbReference type="Proteomes" id="UP001057134">
    <property type="component" value="Chromosome"/>
</dbReference>
<evidence type="ECO:0000256" key="2">
    <source>
        <dbReference type="PROSITE-ProRule" id="PRU00703"/>
    </source>
</evidence>
<feature type="domain" description="CBS" evidence="3">
    <location>
        <begin position="155"/>
        <end position="211"/>
    </location>
</feature>
<proteinExistence type="predicted"/>
<dbReference type="InterPro" id="IPR013196">
    <property type="entry name" value="HTH_11"/>
</dbReference>
<dbReference type="SUPFAM" id="SSF46785">
    <property type="entry name" value="Winged helix' DNA-binding domain"/>
    <property type="match status" value="1"/>
</dbReference>
<name>A0ABY4RMD3_9BACL</name>
<dbReference type="Gene3D" id="1.10.10.10">
    <property type="entry name" value="Winged helix-like DNA-binding domain superfamily/Winged helix DNA-binding domain"/>
    <property type="match status" value="1"/>
</dbReference>
<keyword evidence="1" id="KW-0677">Repeat</keyword>
<reference evidence="4" key="1">
    <citation type="submission" date="2018-02" db="EMBL/GenBank/DDBJ databases">
        <authorList>
            <person name="Kim S.-K."/>
            <person name="Jung H.-I."/>
            <person name="Lee S.-W."/>
        </authorList>
    </citation>
    <scope>NUCLEOTIDE SEQUENCE</scope>
    <source>
        <strain evidence="4">SK3146</strain>
    </source>
</reference>
<dbReference type="Pfam" id="PF08279">
    <property type="entry name" value="HTH_11"/>
    <property type="match status" value="1"/>
</dbReference>
<dbReference type="SUPFAM" id="SSF54631">
    <property type="entry name" value="CBS-domain pair"/>
    <property type="match status" value="1"/>
</dbReference>
<evidence type="ECO:0000313" key="5">
    <source>
        <dbReference type="Proteomes" id="UP001057134"/>
    </source>
</evidence>